<feature type="region of interest" description="Disordered" evidence="7">
    <location>
        <begin position="191"/>
        <end position="212"/>
    </location>
</feature>
<evidence type="ECO:0000256" key="1">
    <source>
        <dbReference type="ARBA" id="ARBA00004123"/>
    </source>
</evidence>
<dbReference type="SUPFAM" id="SSF54171">
    <property type="entry name" value="DNA-binding domain"/>
    <property type="match status" value="1"/>
</dbReference>
<evidence type="ECO:0000313" key="10">
    <source>
        <dbReference type="Proteomes" id="UP000275267"/>
    </source>
</evidence>
<dbReference type="Proteomes" id="UP000275267">
    <property type="component" value="Unassembled WGS sequence"/>
</dbReference>
<keyword evidence="3" id="KW-0238">DNA-binding</keyword>
<dbReference type="Gene3D" id="3.30.730.10">
    <property type="entry name" value="AP2/ERF domain"/>
    <property type="match status" value="1"/>
</dbReference>
<organism evidence="9 10">
    <name type="scientific">Panicum miliaceum</name>
    <name type="common">Proso millet</name>
    <name type="synonym">Broomcorn millet</name>
    <dbReference type="NCBI Taxonomy" id="4540"/>
    <lineage>
        <taxon>Eukaryota</taxon>
        <taxon>Viridiplantae</taxon>
        <taxon>Streptophyta</taxon>
        <taxon>Embryophyta</taxon>
        <taxon>Tracheophyta</taxon>
        <taxon>Spermatophyta</taxon>
        <taxon>Magnoliopsida</taxon>
        <taxon>Liliopsida</taxon>
        <taxon>Poales</taxon>
        <taxon>Poaceae</taxon>
        <taxon>PACMAD clade</taxon>
        <taxon>Panicoideae</taxon>
        <taxon>Panicodae</taxon>
        <taxon>Paniceae</taxon>
        <taxon>Panicinae</taxon>
        <taxon>Panicum</taxon>
        <taxon>Panicum sect. Panicum</taxon>
    </lineage>
</organism>
<dbReference type="AlphaFoldDB" id="A0A3L6QQM8"/>
<evidence type="ECO:0000256" key="5">
    <source>
        <dbReference type="ARBA" id="ARBA00023242"/>
    </source>
</evidence>
<name>A0A3L6QQM8_PANMI</name>
<evidence type="ECO:0000256" key="4">
    <source>
        <dbReference type="ARBA" id="ARBA00023163"/>
    </source>
</evidence>
<evidence type="ECO:0000259" key="8">
    <source>
        <dbReference type="PROSITE" id="PS51032"/>
    </source>
</evidence>
<proteinExistence type="inferred from homology"/>
<dbReference type="Pfam" id="PF00847">
    <property type="entry name" value="AP2"/>
    <property type="match status" value="1"/>
</dbReference>
<evidence type="ECO:0000256" key="6">
    <source>
        <dbReference type="ARBA" id="ARBA00024343"/>
    </source>
</evidence>
<evidence type="ECO:0000256" key="3">
    <source>
        <dbReference type="ARBA" id="ARBA00023125"/>
    </source>
</evidence>
<dbReference type="STRING" id="4540.A0A3L6QQM8"/>
<keyword evidence="2" id="KW-0805">Transcription regulation</keyword>
<dbReference type="PRINTS" id="PR00367">
    <property type="entry name" value="ETHRSPELEMNT"/>
</dbReference>
<comment type="caution">
    <text evidence="9">The sequence shown here is derived from an EMBL/GenBank/DDBJ whole genome shotgun (WGS) entry which is preliminary data.</text>
</comment>
<dbReference type="OrthoDB" id="773121at2759"/>
<sequence length="298" mass="32002">MAAQEGVRTAAAATPAAACRGRRFVGVRQRPSGRWVAEIKDSAQRVRLWLGTFDTAEEAARAYDEAARALRGEGTRTNFADRARRCGGAARARLSRNLQHVMARAAAAGRATACARGVGEQFALAAVFRDWQQPAAPQQAEAAGAAKHAVQPSFVVPRRTEAPLSPALGAGDPWGDAAELMCAEERSFKPRFPGYDRPSSQGSEAPSPSSTANCSIPIPNGLCVHGSKDTATTPIPRRAVAVACDHRVPGLAYRITPELREIRAYPAGRDASLRCQDSYQLYAKNIHHEGRRRTVGDH</sequence>
<comment type="similarity">
    <text evidence="6">Belongs to the AP2/ERF transcription factor family. ERF subfamily.</text>
</comment>
<protein>
    <submittedName>
        <fullName evidence="9">Dehydration-responsive element-binding protein 2E-like</fullName>
    </submittedName>
</protein>
<dbReference type="InterPro" id="IPR001471">
    <property type="entry name" value="AP2/ERF_dom"/>
</dbReference>
<dbReference type="PANTHER" id="PTHR31194:SF133">
    <property type="entry name" value="AP2_ERF DOMAIN-CONTAINING PROTEIN"/>
    <property type="match status" value="1"/>
</dbReference>
<keyword evidence="4" id="KW-0804">Transcription</keyword>
<dbReference type="FunFam" id="3.30.730.10:FF:000005">
    <property type="entry name" value="ethylene-responsive transcription factor RAP2-11"/>
    <property type="match status" value="1"/>
</dbReference>
<evidence type="ECO:0000313" key="9">
    <source>
        <dbReference type="EMBL" id="RLM85859.1"/>
    </source>
</evidence>
<gene>
    <name evidence="9" type="ORF">C2845_PM04G21480</name>
</gene>
<dbReference type="GO" id="GO:0003700">
    <property type="term" value="F:DNA-binding transcription factor activity"/>
    <property type="evidence" value="ECO:0007669"/>
    <property type="project" value="InterPro"/>
</dbReference>
<dbReference type="PANTHER" id="PTHR31194">
    <property type="entry name" value="SHN SHINE , DNA BINDING / TRANSCRIPTION FACTOR"/>
    <property type="match status" value="1"/>
</dbReference>
<dbReference type="GO" id="GO:0005634">
    <property type="term" value="C:nucleus"/>
    <property type="evidence" value="ECO:0007669"/>
    <property type="project" value="UniProtKB-SubCell"/>
</dbReference>
<dbReference type="InterPro" id="IPR050913">
    <property type="entry name" value="AP2/ERF_ERF"/>
</dbReference>
<reference evidence="10" key="1">
    <citation type="journal article" date="2019" name="Nat. Commun.">
        <title>The genome of broomcorn millet.</title>
        <authorList>
            <person name="Zou C."/>
            <person name="Miki D."/>
            <person name="Li D."/>
            <person name="Tang Q."/>
            <person name="Xiao L."/>
            <person name="Rajput S."/>
            <person name="Deng P."/>
            <person name="Jia W."/>
            <person name="Huang R."/>
            <person name="Zhang M."/>
            <person name="Sun Y."/>
            <person name="Hu J."/>
            <person name="Fu X."/>
            <person name="Schnable P.S."/>
            <person name="Li F."/>
            <person name="Zhang H."/>
            <person name="Feng B."/>
            <person name="Zhu X."/>
            <person name="Liu R."/>
            <person name="Schnable J.C."/>
            <person name="Zhu J.-K."/>
            <person name="Zhang H."/>
        </authorList>
    </citation>
    <scope>NUCLEOTIDE SEQUENCE [LARGE SCALE GENOMIC DNA]</scope>
</reference>
<feature type="domain" description="AP2/ERF" evidence="8">
    <location>
        <begin position="23"/>
        <end position="80"/>
    </location>
</feature>
<evidence type="ECO:0000256" key="7">
    <source>
        <dbReference type="SAM" id="MobiDB-lite"/>
    </source>
</evidence>
<dbReference type="EMBL" id="PQIB02000011">
    <property type="protein sequence ID" value="RLM85859.1"/>
    <property type="molecule type" value="Genomic_DNA"/>
</dbReference>
<keyword evidence="5" id="KW-0539">Nucleus</keyword>
<dbReference type="CDD" id="cd00018">
    <property type="entry name" value="AP2"/>
    <property type="match status" value="1"/>
</dbReference>
<dbReference type="SMART" id="SM00380">
    <property type="entry name" value="AP2"/>
    <property type="match status" value="1"/>
</dbReference>
<dbReference type="GO" id="GO:0003677">
    <property type="term" value="F:DNA binding"/>
    <property type="evidence" value="ECO:0007669"/>
    <property type="project" value="UniProtKB-KW"/>
</dbReference>
<feature type="compositionally biased region" description="Low complexity" evidence="7">
    <location>
        <begin position="198"/>
        <end position="210"/>
    </location>
</feature>
<dbReference type="InterPro" id="IPR036955">
    <property type="entry name" value="AP2/ERF_dom_sf"/>
</dbReference>
<dbReference type="InterPro" id="IPR016177">
    <property type="entry name" value="DNA-bd_dom_sf"/>
</dbReference>
<keyword evidence="10" id="KW-1185">Reference proteome</keyword>
<accession>A0A3L6QQM8</accession>
<comment type="subcellular location">
    <subcellularLocation>
        <location evidence="1">Nucleus</location>
    </subcellularLocation>
</comment>
<dbReference type="PROSITE" id="PS51032">
    <property type="entry name" value="AP2_ERF"/>
    <property type="match status" value="1"/>
</dbReference>
<evidence type="ECO:0000256" key="2">
    <source>
        <dbReference type="ARBA" id="ARBA00023015"/>
    </source>
</evidence>